<dbReference type="EMBL" id="JACOFW010000003">
    <property type="protein sequence ID" value="MBC3806635.1"/>
    <property type="molecule type" value="Genomic_DNA"/>
</dbReference>
<comment type="caution">
    <text evidence="1">The sequence shown here is derived from an EMBL/GenBank/DDBJ whole genome shotgun (WGS) entry which is preliminary data.</text>
</comment>
<dbReference type="RefSeq" id="WP_186921715.1">
    <property type="nucleotide sequence ID" value="NZ_JACOFW010000003.1"/>
</dbReference>
<accession>A0ABR6X266</accession>
<keyword evidence="2" id="KW-1185">Reference proteome</keyword>
<dbReference type="Proteomes" id="UP000648257">
    <property type="component" value="Unassembled WGS sequence"/>
</dbReference>
<protein>
    <submittedName>
        <fullName evidence="1">Uncharacterized protein</fullName>
    </submittedName>
</protein>
<organism evidence="1 2">
    <name type="scientific">Undibacterium seohonense</name>
    <dbReference type="NCBI Taxonomy" id="1344950"/>
    <lineage>
        <taxon>Bacteria</taxon>
        <taxon>Pseudomonadati</taxon>
        <taxon>Pseudomonadota</taxon>
        <taxon>Betaproteobacteria</taxon>
        <taxon>Burkholderiales</taxon>
        <taxon>Oxalobacteraceae</taxon>
        <taxon>Undibacterium</taxon>
    </lineage>
</organism>
<sequence length="118" mass="12020">MNNLVFEMTGSATAICTQDSCEATGPATAICTQDSCEATGPATAICTQDSCEATGPATGNCSQNGCEATAICTQDSCGADVAGSTQQHVKVALGHNQIAPPQYQYTQQSFQSAPAFLC</sequence>
<gene>
    <name evidence="1" type="ORF">H8K52_04655</name>
</gene>
<proteinExistence type="predicted"/>
<evidence type="ECO:0000313" key="1">
    <source>
        <dbReference type="EMBL" id="MBC3806635.1"/>
    </source>
</evidence>
<evidence type="ECO:0000313" key="2">
    <source>
        <dbReference type="Proteomes" id="UP000648257"/>
    </source>
</evidence>
<reference evidence="1 2" key="1">
    <citation type="submission" date="2020-08" db="EMBL/GenBank/DDBJ databases">
        <title>Novel species isolated from subtropical streams in China.</title>
        <authorList>
            <person name="Lu H."/>
        </authorList>
    </citation>
    <scope>NUCLEOTIDE SEQUENCE [LARGE SCALE GENOMIC DNA]</scope>
    <source>
        <strain evidence="1 2">KACC 16656</strain>
    </source>
</reference>
<name>A0ABR6X266_9BURK</name>